<evidence type="ECO:0000256" key="1">
    <source>
        <dbReference type="SAM" id="MobiDB-lite"/>
    </source>
</evidence>
<dbReference type="AlphaFoldDB" id="X0VZE0"/>
<proteinExistence type="predicted"/>
<feature type="region of interest" description="Disordered" evidence="1">
    <location>
        <begin position="1"/>
        <end position="42"/>
    </location>
</feature>
<feature type="compositionally biased region" description="Basic and acidic residues" evidence="1">
    <location>
        <begin position="1"/>
        <end position="10"/>
    </location>
</feature>
<accession>X0VZE0</accession>
<reference evidence="2" key="1">
    <citation type="journal article" date="2014" name="Front. Microbiol.">
        <title>High frequency of phylogenetically diverse reductive dehalogenase-homologous genes in deep subseafloor sedimentary metagenomes.</title>
        <authorList>
            <person name="Kawai M."/>
            <person name="Futagami T."/>
            <person name="Toyoda A."/>
            <person name="Takaki Y."/>
            <person name="Nishi S."/>
            <person name="Hori S."/>
            <person name="Arai W."/>
            <person name="Tsubouchi T."/>
            <person name="Morono Y."/>
            <person name="Uchiyama I."/>
            <person name="Ito T."/>
            <person name="Fujiyama A."/>
            <person name="Inagaki F."/>
            <person name="Takami H."/>
        </authorList>
    </citation>
    <scope>NUCLEOTIDE SEQUENCE</scope>
    <source>
        <strain evidence="2">Expedition CK06-06</strain>
    </source>
</reference>
<gene>
    <name evidence="2" type="ORF">S01H1_55236</name>
</gene>
<organism evidence="2">
    <name type="scientific">marine sediment metagenome</name>
    <dbReference type="NCBI Taxonomy" id="412755"/>
    <lineage>
        <taxon>unclassified sequences</taxon>
        <taxon>metagenomes</taxon>
        <taxon>ecological metagenomes</taxon>
    </lineage>
</organism>
<name>X0VZE0_9ZZZZ</name>
<comment type="caution">
    <text evidence="2">The sequence shown here is derived from an EMBL/GenBank/DDBJ whole genome shotgun (WGS) entry which is preliminary data.</text>
</comment>
<feature type="non-terminal residue" evidence="2">
    <location>
        <position position="1"/>
    </location>
</feature>
<dbReference type="EMBL" id="BARS01035892">
    <property type="protein sequence ID" value="GAG23675.1"/>
    <property type="molecule type" value="Genomic_DNA"/>
</dbReference>
<sequence length="42" mass="4736">TLDRLEEIIPPRDWSTSHHGGPRKVVRPEVASVSAQEEEKAQ</sequence>
<protein>
    <submittedName>
        <fullName evidence="2">Uncharacterized protein</fullName>
    </submittedName>
</protein>
<evidence type="ECO:0000313" key="2">
    <source>
        <dbReference type="EMBL" id="GAG23675.1"/>
    </source>
</evidence>